<evidence type="ECO:0000313" key="2">
    <source>
        <dbReference type="Proteomes" id="UP001363622"/>
    </source>
</evidence>
<organism evidence="1 2">
    <name type="scientific">Phyllosticta citriasiana</name>
    <dbReference type="NCBI Taxonomy" id="595635"/>
    <lineage>
        <taxon>Eukaryota</taxon>
        <taxon>Fungi</taxon>
        <taxon>Dikarya</taxon>
        <taxon>Ascomycota</taxon>
        <taxon>Pezizomycotina</taxon>
        <taxon>Dothideomycetes</taxon>
        <taxon>Dothideomycetes incertae sedis</taxon>
        <taxon>Botryosphaeriales</taxon>
        <taxon>Phyllostictaceae</taxon>
        <taxon>Phyllosticta</taxon>
    </lineage>
</organism>
<proteinExistence type="predicted"/>
<reference evidence="1 2" key="1">
    <citation type="submission" date="2024-04" db="EMBL/GenBank/DDBJ databases">
        <title>Phyllosticta paracitricarpa is synonymous to the EU quarantine fungus P. citricarpa based on phylogenomic analyses.</title>
        <authorList>
            <consortium name="Lawrence Berkeley National Laboratory"/>
            <person name="Van Ingen-Buijs V.A."/>
            <person name="Van Westerhoven A.C."/>
            <person name="Haridas S."/>
            <person name="Skiadas P."/>
            <person name="Martin F."/>
            <person name="Groenewald J.Z."/>
            <person name="Crous P.W."/>
            <person name="Seidl M.F."/>
        </authorList>
    </citation>
    <scope>NUCLEOTIDE SEQUENCE [LARGE SCALE GENOMIC DNA]</scope>
    <source>
        <strain evidence="1 2">CBS 123371</strain>
    </source>
</reference>
<dbReference type="EMBL" id="JBBPHU010000001">
    <property type="protein sequence ID" value="KAK7524030.1"/>
    <property type="molecule type" value="Genomic_DNA"/>
</dbReference>
<keyword evidence="2" id="KW-1185">Reference proteome</keyword>
<gene>
    <name evidence="1" type="ORF">IWZ03DRAFT_16588</name>
</gene>
<protein>
    <submittedName>
        <fullName evidence="1">Uncharacterized protein</fullName>
    </submittedName>
</protein>
<dbReference type="Proteomes" id="UP001363622">
    <property type="component" value="Unassembled WGS sequence"/>
</dbReference>
<accession>A0ABR1KZC5</accession>
<sequence length="204" mass="22815">MKTGARTSWLHVVARATVSTALAVKRTKNSHGDERDMFTDCYCGVVSNPPTERSFHSFHGFSICVQTSASTLRVSERTLTEEIHKIDMYDAPLRRQEVGYSMGSWPFYGTTTTALTWEHYSRFDQTSSFEHATQSMPRNANVKHCAALMELPFTGTVQVHLWGAVSIGTDISAASSFGTDDGQTSTRNRPERKRLRLVGLFRGK</sequence>
<name>A0ABR1KZC5_9PEZI</name>
<comment type="caution">
    <text evidence="1">The sequence shown here is derived from an EMBL/GenBank/DDBJ whole genome shotgun (WGS) entry which is preliminary data.</text>
</comment>
<evidence type="ECO:0000313" key="1">
    <source>
        <dbReference type="EMBL" id="KAK7524030.1"/>
    </source>
</evidence>